<evidence type="ECO:0000313" key="8">
    <source>
        <dbReference type="EMBL" id="KAJ8977734.1"/>
    </source>
</evidence>
<keyword evidence="2" id="KW-0813">Transport</keyword>
<dbReference type="SUPFAM" id="SSF103473">
    <property type="entry name" value="MFS general substrate transporter"/>
    <property type="match status" value="1"/>
</dbReference>
<keyword evidence="9" id="KW-1185">Reference proteome</keyword>
<dbReference type="Pfam" id="PF07690">
    <property type="entry name" value="MFS_1"/>
    <property type="match status" value="1"/>
</dbReference>
<dbReference type="InterPro" id="IPR011701">
    <property type="entry name" value="MFS"/>
</dbReference>
<dbReference type="Proteomes" id="UP001162164">
    <property type="component" value="Unassembled WGS sequence"/>
</dbReference>
<dbReference type="PANTHER" id="PTHR23511">
    <property type="entry name" value="SYNAPTIC VESICLE GLYCOPROTEIN 2"/>
    <property type="match status" value="1"/>
</dbReference>
<feature type="transmembrane region" description="Helical" evidence="6">
    <location>
        <begin position="175"/>
        <end position="196"/>
    </location>
</feature>
<comment type="caution">
    <text evidence="8">The sequence shown here is derived from an EMBL/GenBank/DDBJ whole genome shotgun (WGS) entry which is preliminary data.</text>
</comment>
<dbReference type="InterPro" id="IPR020846">
    <property type="entry name" value="MFS_dom"/>
</dbReference>
<feature type="transmembrane region" description="Helical" evidence="6">
    <location>
        <begin position="202"/>
        <end position="224"/>
    </location>
</feature>
<evidence type="ECO:0000256" key="2">
    <source>
        <dbReference type="ARBA" id="ARBA00022448"/>
    </source>
</evidence>
<evidence type="ECO:0000256" key="5">
    <source>
        <dbReference type="ARBA" id="ARBA00023136"/>
    </source>
</evidence>
<evidence type="ECO:0000256" key="1">
    <source>
        <dbReference type="ARBA" id="ARBA00004141"/>
    </source>
</evidence>
<gene>
    <name evidence="8" type="ORF">NQ317_019409</name>
</gene>
<evidence type="ECO:0000313" key="9">
    <source>
        <dbReference type="Proteomes" id="UP001162164"/>
    </source>
</evidence>
<evidence type="ECO:0000256" key="6">
    <source>
        <dbReference type="SAM" id="Phobius"/>
    </source>
</evidence>
<proteinExistence type="predicted"/>
<feature type="transmembrane region" description="Helical" evidence="6">
    <location>
        <begin position="87"/>
        <end position="106"/>
    </location>
</feature>
<reference evidence="8" key="1">
    <citation type="journal article" date="2023" name="Insect Mol. Biol.">
        <title>Genome sequencing provides insights into the evolution of gene families encoding plant cell wall-degrading enzymes in longhorned beetles.</title>
        <authorList>
            <person name="Shin N.R."/>
            <person name="Okamura Y."/>
            <person name="Kirsch R."/>
            <person name="Pauchet Y."/>
        </authorList>
    </citation>
    <scope>NUCLEOTIDE SEQUENCE</scope>
    <source>
        <strain evidence="8">MMC_N1</strain>
    </source>
</reference>
<dbReference type="InterPro" id="IPR036259">
    <property type="entry name" value="MFS_trans_sf"/>
</dbReference>
<keyword evidence="4 6" id="KW-1133">Transmembrane helix</keyword>
<evidence type="ECO:0000259" key="7">
    <source>
        <dbReference type="PROSITE" id="PS50850"/>
    </source>
</evidence>
<comment type="subcellular location">
    <subcellularLocation>
        <location evidence="1">Membrane</location>
        <topology evidence="1">Multi-pass membrane protein</topology>
    </subcellularLocation>
</comment>
<dbReference type="PANTHER" id="PTHR23511:SF36">
    <property type="entry name" value="EG:BACR7A4.13 PROTEIN-RELATED"/>
    <property type="match status" value="1"/>
</dbReference>
<keyword evidence="3 6" id="KW-0812">Transmembrane</keyword>
<accession>A0ABQ9JHS6</accession>
<feature type="domain" description="Major facilitator superfamily (MFS) profile" evidence="7">
    <location>
        <begin position="49"/>
        <end position="225"/>
    </location>
</feature>
<protein>
    <recommendedName>
        <fullName evidence="7">Major facilitator superfamily (MFS) profile domain-containing protein</fullName>
    </recommendedName>
</protein>
<name>A0ABQ9JHS6_9CUCU</name>
<dbReference type="PROSITE" id="PS50850">
    <property type="entry name" value="MFS"/>
    <property type="match status" value="1"/>
</dbReference>
<dbReference type="EMBL" id="JAPWTJ010000515">
    <property type="protein sequence ID" value="KAJ8977734.1"/>
    <property type="molecule type" value="Genomic_DNA"/>
</dbReference>
<organism evidence="8 9">
    <name type="scientific">Molorchus minor</name>
    <dbReference type="NCBI Taxonomy" id="1323400"/>
    <lineage>
        <taxon>Eukaryota</taxon>
        <taxon>Metazoa</taxon>
        <taxon>Ecdysozoa</taxon>
        <taxon>Arthropoda</taxon>
        <taxon>Hexapoda</taxon>
        <taxon>Insecta</taxon>
        <taxon>Pterygota</taxon>
        <taxon>Neoptera</taxon>
        <taxon>Endopterygota</taxon>
        <taxon>Coleoptera</taxon>
        <taxon>Polyphaga</taxon>
        <taxon>Cucujiformia</taxon>
        <taxon>Chrysomeloidea</taxon>
        <taxon>Cerambycidae</taxon>
        <taxon>Lamiinae</taxon>
        <taxon>Monochamini</taxon>
        <taxon>Molorchus</taxon>
    </lineage>
</organism>
<evidence type="ECO:0000256" key="3">
    <source>
        <dbReference type="ARBA" id="ARBA00022692"/>
    </source>
</evidence>
<dbReference type="Gene3D" id="1.20.1250.20">
    <property type="entry name" value="MFS general substrate transporter like domains"/>
    <property type="match status" value="1"/>
</dbReference>
<evidence type="ECO:0000256" key="4">
    <source>
        <dbReference type="ARBA" id="ARBA00022989"/>
    </source>
</evidence>
<sequence length="225" mass="25057">MVQNNAKVNTKLCVTKSVFYTMEKPQENDPATFEKAVVATGFGKFNVLLILLTLPPSFSKLFETASMSYVLPIAQCDLNLSLSDKGMLNAITFAGMITSGFVWGYLCDVSGRKKVMVFGYLLDGLFVLMASLSQNFNMLLISKFFGGLIINGPHSASTSYLSEFHASQYRARVQIARGIIASFGNIALPVLAWLILPQDLNFTIYEYIDVHSWNIFLFICSLWLL</sequence>
<keyword evidence="5 6" id="KW-0472">Membrane</keyword>